<reference evidence="1" key="1">
    <citation type="journal article" date="2021" name="PeerJ">
        <title>Extensive microbial diversity within the chicken gut microbiome revealed by metagenomics and culture.</title>
        <authorList>
            <person name="Gilroy R."/>
            <person name="Ravi A."/>
            <person name="Getino M."/>
            <person name="Pursley I."/>
            <person name="Horton D.L."/>
            <person name="Alikhan N.F."/>
            <person name="Baker D."/>
            <person name="Gharbi K."/>
            <person name="Hall N."/>
            <person name="Watson M."/>
            <person name="Adriaenssens E.M."/>
            <person name="Foster-Nyarko E."/>
            <person name="Jarju S."/>
            <person name="Secka A."/>
            <person name="Antonio M."/>
            <person name="Oren A."/>
            <person name="Chaudhuri R.R."/>
            <person name="La Ragione R."/>
            <person name="Hildebrand F."/>
            <person name="Pallen M.J."/>
        </authorList>
    </citation>
    <scope>NUCLEOTIDE SEQUENCE</scope>
    <source>
        <strain evidence="1">CHK118-2852</strain>
    </source>
</reference>
<organism evidence="1 2">
    <name type="scientific">Candidatus Bacteroides merdavium</name>
    <dbReference type="NCBI Taxonomy" id="2838472"/>
    <lineage>
        <taxon>Bacteria</taxon>
        <taxon>Pseudomonadati</taxon>
        <taxon>Bacteroidota</taxon>
        <taxon>Bacteroidia</taxon>
        <taxon>Bacteroidales</taxon>
        <taxon>Bacteroidaceae</taxon>
        <taxon>Bacteroides</taxon>
    </lineage>
</organism>
<accession>A0A9D2GZ67</accession>
<gene>
    <name evidence="1" type="ORF">H9807_08065</name>
</gene>
<name>A0A9D2GZ67_9BACE</name>
<proteinExistence type="predicted"/>
<dbReference type="AlphaFoldDB" id="A0A9D2GZ67"/>
<comment type="caution">
    <text evidence="1">The sequence shown here is derived from an EMBL/GenBank/DDBJ whole genome shotgun (WGS) entry which is preliminary data.</text>
</comment>
<dbReference type="EMBL" id="DXAV01000068">
    <property type="protein sequence ID" value="HIZ92054.1"/>
    <property type="molecule type" value="Genomic_DNA"/>
</dbReference>
<evidence type="ECO:0000313" key="1">
    <source>
        <dbReference type="EMBL" id="HIZ92054.1"/>
    </source>
</evidence>
<dbReference type="Proteomes" id="UP000824108">
    <property type="component" value="Unassembled WGS sequence"/>
</dbReference>
<evidence type="ECO:0000313" key="2">
    <source>
        <dbReference type="Proteomes" id="UP000824108"/>
    </source>
</evidence>
<protein>
    <submittedName>
        <fullName evidence="1">Uncharacterized protein</fullName>
    </submittedName>
</protein>
<sequence length="147" mass="16803">MKLSQTSLSLLENAIKKAVSRYNCTCDQPVVTDIHLQVNPNTGEVSLYNDDDEVLASTTIEEWISYEDNNFNADMERFFSGLLNEKKNAGDFDKINIIKPFSFVLVDEDKETLAELLLMDDDTLMVNDELLKGLDEELDEFLKKLLE</sequence>
<reference evidence="1" key="2">
    <citation type="submission" date="2021-04" db="EMBL/GenBank/DDBJ databases">
        <authorList>
            <person name="Gilroy R."/>
        </authorList>
    </citation>
    <scope>NUCLEOTIDE SEQUENCE</scope>
    <source>
        <strain evidence="1">CHK118-2852</strain>
    </source>
</reference>